<evidence type="ECO:0000256" key="6">
    <source>
        <dbReference type="PROSITE-ProRule" id="PRU00047"/>
    </source>
</evidence>
<dbReference type="SMART" id="SM01180">
    <property type="entry name" value="DWNN"/>
    <property type="match status" value="1"/>
</dbReference>
<evidence type="ECO:0000256" key="4">
    <source>
        <dbReference type="ARBA" id="ARBA00022833"/>
    </source>
</evidence>
<feature type="region of interest" description="Disordered" evidence="7">
    <location>
        <begin position="405"/>
        <end position="425"/>
    </location>
</feature>
<dbReference type="Gene3D" id="4.10.60.10">
    <property type="entry name" value="Zinc finger, CCHC-type"/>
    <property type="match status" value="1"/>
</dbReference>
<dbReference type="PANTHER" id="PTHR15439:SF0">
    <property type="entry name" value="CELL DIVISION CYCLE AND APOPTOSIS REGULATOR PROTEIN 1-RELATED"/>
    <property type="match status" value="1"/>
</dbReference>
<evidence type="ECO:0000256" key="7">
    <source>
        <dbReference type="SAM" id="MobiDB-lite"/>
    </source>
</evidence>
<keyword evidence="3 6" id="KW-0863">Zinc-finger</keyword>
<feature type="domain" description="DWNN" evidence="9">
    <location>
        <begin position="3"/>
        <end position="76"/>
    </location>
</feature>
<feature type="compositionally biased region" description="Gly residues" evidence="7">
    <location>
        <begin position="175"/>
        <end position="184"/>
    </location>
</feature>
<organism evidence="10 11">
    <name type="scientific">Riccia sorocarpa</name>
    <dbReference type="NCBI Taxonomy" id="122646"/>
    <lineage>
        <taxon>Eukaryota</taxon>
        <taxon>Viridiplantae</taxon>
        <taxon>Streptophyta</taxon>
        <taxon>Embryophyta</taxon>
        <taxon>Marchantiophyta</taxon>
        <taxon>Marchantiopsida</taxon>
        <taxon>Marchantiidae</taxon>
        <taxon>Marchantiales</taxon>
        <taxon>Ricciaceae</taxon>
        <taxon>Riccia</taxon>
    </lineage>
</organism>
<protein>
    <recommendedName>
        <fullName evidence="12">Retinoblastoma-binding protein 6</fullName>
    </recommendedName>
</protein>
<reference evidence="10 11" key="1">
    <citation type="submission" date="2024-09" db="EMBL/GenBank/DDBJ databases">
        <title>Chromosome-scale assembly of Riccia sorocarpa.</title>
        <authorList>
            <person name="Paukszto L."/>
        </authorList>
    </citation>
    <scope>NUCLEOTIDE SEQUENCE [LARGE SCALE GENOMIC DNA]</scope>
    <source>
        <strain evidence="10">LP-2024</strain>
        <tissue evidence="10">Aerial parts of the thallus</tissue>
    </source>
</reference>
<dbReference type="InterPro" id="IPR014891">
    <property type="entry name" value="DWNN_domain"/>
</dbReference>
<dbReference type="SUPFAM" id="SSF57756">
    <property type="entry name" value="Retrovirus zinc finger-like domains"/>
    <property type="match status" value="1"/>
</dbReference>
<evidence type="ECO:0000313" key="10">
    <source>
        <dbReference type="EMBL" id="KAL3694254.1"/>
    </source>
</evidence>
<feature type="compositionally biased region" description="Basic residues" evidence="7">
    <location>
        <begin position="804"/>
        <end position="827"/>
    </location>
</feature>
<feature type="compositionally biased region" description="Basic and acidic residues" evidence="7">
    <location>
        <begin position="874"/>
        <end position="893"/>
    </location>
</feature>
<feature type="compositionally biased region" description="Polar residues" evidence="7">
    <location>
        <begin position="453"/>
        <end position="466"/>
    </location>
</feature>
<feature type="compositionally biased region" description="Basic and acidic residues" evidence="7">
    <location>
        <begin position="945"/>
        <end position="980"/>
    </location>
</feature>
<evidence type="ECO:0000259" key="9">
    <source>
        <dbReference type="PROSITE" id="PS51282"/>
    </source>
</evidence>
<feature type="compositionally biased region" description="Basic residues" evidence="7">
    <location>
        <begin position="508"/>
        <end position="518"/>
    </location>
</feature>
<keyword evidence="11" id="KW-1185">Reference proteome</keyword>
<gene>
    <name evidence="10" type="ORF">R1sor_007905</name>
</gene>
<dbReference type="CDD" id="cd16620">
    <property type="entry name" value="vRING-HC-C4C4_RBBP6"/>
    <property type="match status" value="1"/>
</dbReference>
<dbReference type="Pfam" id="PF08783">
    <property type="entry name" value="DWNN"/>
    <property type="match status" value="1"/>
</dbReference>
<name>A0ABD3HU65_9MARC</name>
<accession>A0ABD3HU65</accession>
<evidence type="ECO:0000313" key="11">
    <source>
        <dbReference type="Proteomes" id="UP001633002"/>
    </source>
</evidence>
<feature type="region of interest" description="Disordered" evidence="7">
    <location>
        <begin position="89"/>
        <end position="111"/>
    </location>
</feature>
<dbReference type="GO" id="GO:0005634">
    <property type="term" value="C:nucleus"/>
    <property type="evidence" value="ECO:0007669"/>
    <property type="project" value="UniProtKB-SubCell"/>
</dbReference>
<dbReference type="GO" id="GO:0008270">
    <property type="term" value="F:zinc ion binding"/>
    <property type="evidence" value="ECO:0007669"/>
    <property type="project" value="UniProtKB-KW"/>
</dbReference>
<dbReference type="InterPro" id="IPR033489">
    <property type="entry name" value="RBBP6"/>
</dbReference>
<evidence type="ECO:0000256" key="1">
    <source>
        <dbReference type="ARBA" id="ARBA00004123"/>
    </source>
</evidence>
<dbReference type="AlphaFoldDB" id="A0ABD3HU65"/>
<feature type="compositionally biased region" description="Basic and acidic residues" evidence="7">
    <location>
        <begin position="765"/>
        <end position="780"/>
    </location>
</feature>
<proteinExistence type="predicted"/>
<dbReference type="Pfam" id="PF13696">
    <property type="entry name" value="zf-CCHC_2"/>
    <property type="match status" value="1"/>
</dbReference>
<feature type="compositionally biased region" description="Basic and acidic residues" evidence="7">
    <location>
        <begin position="829"/>
        <end position="846"/>
    </location>
</feature>
<keyword evidence="5" id="KW-0539">Nucleus</keyword>
<evidence type="ECO:0000256" key="2">
    <source>
        <dbReference type="ARBA" id="ARBA00022723"/>
    </source>
</evidence>
<dbReference type="InterPro" id="IPR013083">
    <property type="entry name" value="Znf_RING/FYVE/PHD"/>
</dbReference>
<feature type="region of interest" description="Disordered" evidence="7">
    <location>
        <begin position="165"/>
        <end position="187"/>
    </location>
</feature>
<dbReference type="PROSITE" id="PS50158">
    <property type="entry name" value="ZF_CCHC"/>
    <property type="match status" value="1"/>
</dbReference>
<dbReference type="Gene3D" id="3.10.20.90">
    <property type="entry name" value="Phosphatidylinositol 3-kinase Catalytic Subunit, Chain A, domain 1"/>
    <property type="match status" value="1"/>
</dbReference>
<feature type="compositionally biased region" description="Basic and acidic residues" evidence="7">
    <location>
        <begin position="743"/>
        <end position="758"/>
    </location>
</feature>
<evidence type="ECO:0000256" key="3">
    <source>
        <dbReference type="ARBA" id="ARBA00022771"/>
    </source>
</evidence>
<evidence type="ECO:0000256" key="5">
    <source>
        <dbReference type="ARBA" id="ARBA00023242"/>
    </source>
</evidence>
<dbReference type="InterPro" id="IPR001878">
    <property type="entry name" value="Znf_CCHC"/>
</dbReference>
<dbReference type="EMBL" id="JBJQOH010000003">
    <property type="protein sequence ID" value="KAL3694254.1"/>
    <property type="molecule type" value="Genomic_DNA"/>
</dbReference>
<evidence type="ECO:0008006" key="12">
    <source>
        <dbReference type="Google" id="ProtNLM"/>
    </source>
</evidence>
<comment type="caution">
    <text evidence="10">The sequence shown here is derived from an EMBL/GenBank/DDBJ whole genome shotgun (WGS) entry which is preliminary data.</text>
</comment>
<feature type="compositionally biased region" description="Basic and acidic residues" evidence="7">
    <location>
        <begin position="902"/>
        <end position="917"/>
    </location>
</feature>
<dbReference type="Proteomes" id="UP001633002">
    <property type="component" value="Unassembled WGS sequence"/>
</dbReference>
<feature type="region of interest" description="Disordered" evidence="7">
    <location>
        <begin position="709"/>
        <end position="999"/>
    </location>
</feature>
<dbReference type="SUPFAM" id="SSF57850">
    <property type="entry name" value="RING/U-box"/>
    <property type="match status" value="1"/>
</dbReference>
<evidence type="ECO:0000259" key="8">
    <source>
        <dbReference type="PROSITE" id="PS50158"/>
    </source>
</evidence>
<sequence length="999" mass="110748">MAVYFKFKSAKDFDSVSIDGHFISVANLKEKIVEQKKLGRGSDYDLVVSNAQTNEEYTDEGYLVPKNTSVIVRRVPGRPRMPIVADVKEERKPTPEAAPLKNGLPHVESSQKNLNISSVPDVLDDFGIDLYAVPEPAQPTAASLTEDEDNKIKAFVDASANDWQRQTQESFSAGRGSGGKGQGRGAPLRGYGTGRGFEKKNPPHGYVCHRCGVTGHYIQHCPTNGDPSYDIKKVKPPTGIPKTMLVANPDGSYALPTGEVAVLKPNEAVFEREVDGLPSSSRPVLDIPPELCCPLCKGVLKEAVLTSKCCFKSYCDKCIRNEIITNAKCVCGAKNILADDLLPNRTLRDAINRFMESQDRAATSSGNIGSRMIVQDMESAPFVPAKRQSPAVSASSKGASFAVMPSDWGSDKKEPAADKVAQLSKGEASAVSGTVLESTPGNNHANQNGAVQVQETADASPESQLTKEPPQDTNADRQERTAADQREPALNPAPASGHGRTMSEPVKGKKKTKSKRLRPQVDMAFSEGQMWGPGGNYPSQVEMCCQQCGSFEHPTWNCYMNGPGPSHYPPPMQGPMFGPGFGGPVRGMAHQPMGDAYMAPYRHMPGPYNGYGPNPYDVPYNAPMMHPENFAPHPGMMQCGPPMQREYVDPMLMSRDEFEARKAELKRRREREQRFAREQLKFPGTEVEPEPLRVNGRIERRPLISGREREVSLDVPEEHAQRIRPPQSLEQGRYSGTRPGSSRAKEDWSERSENHRSSDEEEDSYVGKRHERWSTRHVEESSSGDEVSEGGRYSRASGDAYPAKQKKKGRSSHKAPAKQKKKGRSSHKASGDGARDSALRTERRADYQMYDSEDEIDLRRHSSSHVGPSSPPRLVREKTVVDEHRNRGQDGHHKGSSMSRTHPQDGRVSKVSHKEGTRASVFERTNLPVKPERVVEEVPDEYADMEERERGKRRTRVSDNRVISERRVEADRIRDSEDSSRQYSGNVSRKRRRTGEDVI</sequence>
<keyword evidence="2" id="KW-0479">Metal-binding</keyword>
<dbReference type="InterPro" id="IPR025829">
    <property type="entry name" value="Zn_knuckle_CX2CX3GHX4C"/>
</dbReference>
<feature type="compositionally biased region" description="Basic and acidic residues" evidence="7">
    <location>
        <begin position="474"/>
        <end position="487"/>
    </location>
</feature>
<feature type="compositionally biased region" description="Basic and acidic residues" evidence="7">
    <location>
        <begin position="709"/>
        <end position="721"/>
    </location>
</feature>
<feature type="domain" description="CCHC-type" evidence="8">
    <location>
        <begin position="208"/>
        <end position="222"/>
    </location>
</feature>
<keyword evidence="4" id="KW-0862">Zinc</keyword>
<dbReference type="InterPro" id="IPR036875">
    <property type="entry name" value="Znf_CCHC_sf"/>
</dbReference>
<dbReference type="Gene3D" id="3.30.40.10">
    <property type="entry name" value="Zinc/RING finger domain, C3HC4 (zinc finger)"/>
    <property type="match status" value="1"/>
</dbReference>
<dbReference type="PROSITE" id="PS51282">
    <property type="entry name" value="DWNN"/>
    <property type="match status" value="1"/>
</dbReference>
<dbReference type="PANTHER" id="PTHR15439">
    <property type="entry name" value="RETINOBLASTOMA-BINDING PROTEIN 6"/>
    <property type="match status" value="1"/>
</dbReference>
<comment type="subcellular location">
    <subcellularLocation>
        <location evidence="1">Nucleus</location>
    </subcellularLocation>
</comment>
<feature type="region of interest" description="Disordered" evidence="7">
    <location>
        <begin position="453"/>
        <end position="518"/>
    </location>
</feature>